<comment type="caution">
    <text evidence="2">The sequence shown here is derived from an EMBL/GenBank/DDBJ whole genome shotgun (WGS) entry which is preliminary data.</text>
</comment>
<organism evidence="2 3">
    <name type="scientific">Arcicella aurantiaca</name>
    <dbReference type="NCBI Taxonomy" id="591202"/>
    <lineage>
        <taxon>Bacteria</taxon>
        <taxon>Pseudomonadati</taxon>
        <taxon>Bacteroidota</taxon>
        <taxon>Cytophagia</taxon>
        <taxon>Cytophagales</taxon>
        <taxon>Flectobacillaceae</taxon>
        <taxon>Arcicella</taxon>
    </lineage>
</organism>
<name>A0A316DD27_9BACT</name>
<evidence type="ECO:0000256" key="1">
    <source>
        <dbReference type="SAM" id="SignalP"/>
    </source>
</evidence>
<feature type="signal peptide" evidence="1">
    <location>
        <begin position="1"/>
        <end position="24"/>
    </location>
</feature>
<keyword evidence="1" id="KW-0732">Signal</keyword>
<sequence>MKKIIITAGLLVSMLFRTTAQSNAGEENSYEKRKLKIDEINLVSSYYHQEGNNSAVTGGIGTEQLTDYANSFDLKMSTYDKKNRQHNITVDLNLDYYTSASSDNVDPRSISGASAADLHIYPSVAWTMKDPTTRVTKGLAYSFSREFDYQSHGFTASWAKASLDNNREFSIKASAFFDKATIIMPTELRTSTNSSGRSGTGGTKPRNSYALALSLSQVINERLQIMLVAEPSYQEGFLSTSFHRVYFSNNTMTAEKLPGNRFKLPIALRASYFLGDNVVLKGFYRYYMDDWGMTAHTVNMEGSYKLSPFVSLTPFYRFSKQTAVKYFAPYQQHLATDTYYTSDYDISGMTTNFLGTGVRLAPVNGVLGIKHWASVELRYGHYTRSTGMVANIVTLHMKMK</sequence>
<dbReference type="EMBL" id="QGGO01000051">
    <property type="protein sequence ID" value="PWK16127.1"/>
    <property type="molecule type" value="Genomic_DNA"/>
</dbReference>
<proteinExistence type="predicted"/>
<dbReference type="RefSeq" id="WP_109745594.1">
    <property type="nucleotide sequence ID" value="NZ_QGGO01000051.1"/>
</dbReference>
<dbReference type="AlphaFoldDB" id="A0A316DD27"/>
<dbReference type="Proteomes" id="UP000245489">
    <property type="component" value="Unassembled WGS sequence"/>
</dbReference>
<dbReference type="InterPro" id="IPR021953">
    <property type="entry name" value="DUF3570"/>
</dbReference>
<protein>
    <submittedName>
        <fullName evidence="2">Uncharacterized protein DUF3570</fullName>
    </submittedName>
</protein>
<gene>
    <name evidence="2" type="ORF">LV89_04902</name>
</gene>
<evidence type="ECO:0000313" key="2">
    <source>
        <dbReference type="EMBL" id="PWK16127.1"/>
    </source>
</evidence>
<keyword evidence="3" id="KW-1185">Reference proteome</keyword>
<dbReference type="OrthoDB" id="5450709at2"/>
<feature type="chain" id="PRO_5016400714" evidence="1">
    <location>
        <begin position="25"/>
        <end position="400"/>
    </location>
</feature>
<accession>A0A316DD27</accession>
<dbReference type="Pfam" id="PF12094">
    <property type="entry name" value="DUF3570"/>
    <property type="match status" value="1"/>
</dbReference>
<reference evidence="2 3" key="1">
    <citation type="submission" date="2018-05" db="EMBL/GenBank/DDBJ databases">
        <title>Genomic Encyclopedia of Archaeal and Bacterial Type Strains, Phase II (KMG-II): from individual species to whole genera.</title>
        <authorList>
            <person name="Goeker M."/>
        </authorList>
    </citation>
    <scope>NUCLEOTIDE SEQUENCE [LARGE SCALE GENOMIC DNA]</scope>
    <source>
        <strain evidence="2 3">DSM 22214</strain>
    </source>
</reference>
<evidence type="ECO:0000313" key="3">
    <source>
        <dbReference type="Proteomes" id="UP000245489"/>
    </source>
</evidence>